<evidence type="ECO:0000313" key="3">
    <source>
        <dbReference type="EMBL" id="RAI34137.1"/>
    </source>
</evidence>
<protein>
    <submittedName>
        <fullName evidence="3">Uncharacterized protein</fullName>
    </submittedName>
</protein>
<evidence type="ECO:0000256" key="2">
    <source>
        <dbReference type="SAM" id="SignalP"/>
    </source>
</evidence>
<reference evidence="3 4" key="1">
    <citation type="submission" date="2017-07" db="EMBL/GenBank/DDBJ databases">
        <title>Draft Genome Sequences of Select Purple Nonsulfur Bacteria.</title>
        <authorList>
            <person name="Lasarre B."/>
            <person name="Mckinlay J.B."/>
        </authorList>
    </citation>
    <scope>NUCLEOTIDE SEQUENCE [LARGE SCALE GENOMIC DNA]</scope>
    <source>
        <strain evidence="3 4">DSM 11907</strain>
    </source>
</reference>
<keyword evidence="4" id="KW-1185">Reference proteome</keyword>
<keyword evidence="2" id="KW-0732">Signal</keyword>
<feature type="signal peptide" evidence="2">
    <location>
        <begin position="1"/>
        <end position="21"/>
    </location>
</feature>
<feature type="compositionally biased region" description="Low complexity" evidence="1">
    <location>
        <begin position="64"/>
        <end position="89"/>
    </location>
</feature>
<evidence type="ECO:0000313" key="4">
    <source>
        <dbReference type="Proteomes" id="UP000248863"/>
    </source>
</evidence>
<dbReference type="EMBL" id="NPEU01000323">
    <property type="protein sequence ID" value="RAI34137.1"/>
    <property type="molecule type" value="Genomic_DNA"/>
</dbReference>
<evidence type="ECO:0000256" key="1">
    <source>
        <dbReference type="SAM" id="MobiDB-lite"/>
    </source>
</evidence>
<sequence length="97" mass="9962">MRARARVILLAAAAVAALPLAGCDQIDNLTAVFDTKKKLPGDRKPVFPEGVPGIQQGVPPEYLPGARATEETTAAPPSEAAAPSAAGPEAKPEPKPR</sequence>
<comment type="caution">
    <text evidence="3">The sequence shown here is derived from an EMBL/GenBank/DDBJ whole genome shotgun (WGS) entry which is preliminary data.</text>
</comment>
<feature type="chain" id="PRO_5016430552" evidence="2">
    <location>
        <begin position="22"/>
        <end position="97"/>
    </location>
</feature>
<dbReference type="AlphaFoldDB" id="A0A327K6X2"/>
<organism evidence="3 4">
    <name type="scientific">Rhodoplanes elegans</name>
    <dbReference type="NCBI Taxonomy" id="29408"/>
    <lineage>
        <taxon>Bacteria</taxon>
        <taxon>Pseudomonadati</taxon>
        <taxon>Pseudomonadota</taxon>
        <taxon>Alphaproteobacteria</taxon>
        <taxon>Hyphomicrobiales</taxon>
        <taxon>Nitrobacteraceae</taxon>
        <taxon>Rhodoplanes</taxon>
    </lineage>
</organism>
<dbReference type="Proteomes" id="UP000248863">
    <property type="component" value="Unassembled WGS sequence"/>
</dbReference>
<feature type="region of interest" description="Disordered" evidence="1">
    <location>
        <begin position="39"/>
        <end position="97"/>
    </location>
</feature>
<gene>
    <name evidence="3" type="ORF">CH338_21385</name>
</gene>
<proteinExistence type="predicted"/>
<name>A0A327K6X2_9BRAD</name>
<accession>A0A327K6X2</accession>
<feature type="non-terminal residue" evidence="3">
    <location>
        <position position="97"/>
    </location>
</feature>